<evidence type="ECO:0000313" key="2">
    <source>
        <dbReference type="Proteomes" id="UP000245974"/>
    </source>
</evidence>
<sequence>MFIKIIFSVKVEQIVKRIIFALFFKDMTFILAIQLEDSLIVASDNHFARVGKNNELQHKVGMNKLYTWDYGIVVGTDEHTVIERATQFFELTKFNIKKLPDCLKASRLLREMEINHEQVKITKLMYSIFEGDDTRLYRIEPLPTGDYEVSKFQNNEIALWFFNPNLENKSMEIIKSLYENLKNFDEFESPLDWINFYTVQISKLFKSQAKKDIMMSESFNIFFQKKGVTYYDYLENDGDYIPYDFIYPVNI</sequence>
<dbReference type="EMBL" id="OOGT01000023">
    <property type="protein sequence ID" value="SPL69616.1"/>
    <property type="molecule type" value="Genomic_DNA"/>
</dbReference>
<dbReference type="Proteomes" id="UP000245974">
    <property type="component" value="Unassembled WGS sequence"/>
</dbReference>
<protein>
    <submittedName>
        <fullName evidence="1">Uncharacterized protein</fullName>
    </submittedName>
</protein>
<gene>
    <name evidence="1" type="ORF">KPC_0794</name>
</gene>
<proteinExistence type="predicted"/>
<name>A0A2U3MW27_9GAMM</name>
<accession>A0A2U3MW27</accession>
<dbReference type="AlphaFoldDB" id="A0A2U3MW27"/>
<organism evidence="1 2">
    <name type="scientific">Acinetobacter stercoris</name>
    <dbReference type="NCBI Taxonomy" id="2126983"/>
    <lineage>
        <taxon>Bacteria</taxon>
        <taxon>Pseudomonadati</taxon>
        <taxon>Pseudomonadota</taxon>
        <taxon>Gammaproteobacteria</taxon>
        <taxon>Moraxellales</taxon>
        <taxon>Moraxellaceae</taxon>
        <taxon>Acinetobacter</taxon>
    </lineage>
</organism>
<evidence type="ECO:0000313" key="1">
    <source>
        <dbReference type="EMBL" id="SPL69616.1"/>
    </source>
</evidence>
<keyword evidence="2" id="KW-1185">Reference proteome</keyword>
<reference evidence="2" key="1">
    <citation type="submission" date="2018-03" db="EMBL/GenBank/DDBJ databases">
        <authorList>
            <person name="Blom J."/>
        </authorList>
    </citation>
    <scope>NUCLEOTIDE SEQUENCE [LARGE SCALE GENOMIC DNA]</scope>
    <source>
        <strain evidence="2">KPC-SM-21</strain>
    </source>
</reference>
<dbReference type="InParanoid" id="A0A2U3MW27"/>